<evidence type="ECO:0000313" key="1">
    <source>
        <dbReference type="EMBL" id="CAG9857988.1"/>
    </source>
</evidence>
<reference evidence="1" key="1">
    <citation type="submission" date="2022-01" db="EMBL/GenBank/DDBJ databases">
        <authorList>
            <person name="King R."/>
        </authorList>
    </citation>
    <scope>NUCLEOTIDE SEQUENCE</scope>
</reference>
<gene>
    <name evidence="1" type="ORF">PHYEVI_LOCUS4381</name>
</gene>
<name>A0A9N9TKH0_PHYSR</name>
<protein>
    <submittedName>
        <fullName evidence="1">Uncharacterized protein</fullName>
    </submittedName>
</protein>
<proteinExistence type="predicted"/>
<dbReference type="EMBL" id="OU900108">
    <property type="protein sequence ID" value="CAG9857988.1"/>
    <property type="molecule type" value="Genomic_DNA"/>
</dbReference>
<evidence type="ECO:0000313" key="2">
    <source>
        <dbReference type="Proteomes" id="UP001153712"/>
    </source>
</evidence>
<organism evidence="1 2">
    <name type="scientific">Phyllotreta striolata</name>
    <name type="common">Striped flea beetle</name>
    <name type="synonym">Crioceris striolata</name>
    <dbReference type="NCBI Taxonomy" id="444603"/>
    <lineage>
        <taxon>Eukaryota</taxon>
        <taxon>Metazoa</taxon>
        <taxon>Ecdysozoa</taxon>
        <taxon>Arthropoda</taxon>
        <taxon>Hexapoda</taxon>
        <taxon>Insecta</taxon>
        <taxon>Pterygota</taxon>
        <taxon>Neoptera</taxon>
        <taxon>Endopterygota</taxon>
        <taxon>Coleoptera</taxon>
        <taxon>Polyphaga</taxon>
        <taxon>Cucujiformia</taxon>
        <taxon>Chrysomeloidea</taxon>
        <taxon>Chrysomelidae</taxon>
        <taxon>Galerucinae</taxon>
        <taxon>Alticini</taxon>
        <taxon>Phyllotreta</taxon>
    </lineage>
</organism>
<keyword evidence="2" id="KW-1185">Reference proteome</keyword>
<sequence length="161" mass="18353">MHGQLKPLPYRALPSNSQGVNLAKRRASKESLSRNAPATMMMTTMMILIRSQRAVHVYGIYTGWASFHTSSIEETKISRFDKKCSKLVLQRSFFRAKVQVQPSSIPFIANSTPRRAGISLGVCIARRELQWHKEKVNTTRIESCKPCWELRDLTLRTSTSK</sequence>
<dbReference type="AlphaFoldDB" id="A0A9N9TKH0"/>
<dbReference type="Proteomes" id="UP001153712">
    <property type="component" value="Chromosome 15"/>
</dbReference>
<accession>A0A9N9TKH0</accession>